<organism evidence="1">
    <name type="scientific">Myoviridae sp. ctu6J18</name>
    <dbReference type="NCBI Taxonomy" id="2827714"/>
    <lineage>
        <taxon>Viruses</taxon>
        <taxon>Duplodnaviria</taxon>
        <taxon>Heunggongvirae</taxon>
        <taxon>Uroviricota</taxon>
        <taxon>Caudoviricetes</taxon>
    </lineage>
</organism>
<evidence type="ECO:0000313" key="1">
    <source>
        <dbReference type="EMBL" id="DAF64501.1"/>
    </source>
</evidence>
<name>A0A8S5TMY5_9CAUD</name>
<protein>
    <submittedName>
        <fullName evidence="1">Uncharacterized protein</fullName>
    </submittedName>
</protein>
<reference evidence="1" key="1">
    <citation type="journal article" date="2021" name="Proc. Natl. Acad. Sci. U.S.A.">
        <title>A Catalog of Tens of Thousands of Viruses from Human Metagenomes Reveals Hidden Associations with Chronic Diseases.</title>
        <authorList>
            <person name="Tisza M.J."/>
            <person name="Buck C.B."/>
        </authorList>
    </citation>
    <scope>NUCLEOTIDE SEQUENCE</scope>
    <source>
        <strain evidence="1">Ctu6J18</strain>
    </source>
</reference>
<sequence>MNATVSTRKRAWQLADKLFPTDYMKDERDSLRAGYPVFNTTSTDDKYTGFHISDLNTALELNMGAETIRINIEDQEAEIKNNFDKLLQYVSDKRKSAELHERQKYNYYCDRQAGCWNWTKEQDEAYQKEWDDIIIQMHALKDFENAMNLARTKGII</sequence>
<dbReference type="EMBL" id="BK032862">
    <property type="protein sequence ID" value="DAF64501.1"/>
    <property type="molecule type" value="Genomic_DNA"/>
</dbReference>
<accession>A0A8S5TMY5</accession>
<proteinExistence type="predicted"/>